<sequence>MAEYEACIAGVLMAVEHQVKKLKVFGDFALVIYQLRGEWETRDPKLIPCHNYIKEMSECFDRITFHYIPWDENQMEYLQKGAYPQGVTENDKRTLRRLAASFFLRELILYKRSTDLTLLYRMDDREANEIIEEVHEEIFGTHTNGHALA</sequence>
<name>A0A371ERD0_MUCPR</name>
<dbReference type="InterPro" id="IPR036397">
    <property type="entry name" value="RNaseH_sf"/>
</dbReference>
<protein>
    <recommendedName>
        <fullName evidence="1">RNase H type-1 domain-containing protein</fullName>
    </recommendedName>
</protein>
<organism evidence="2 3">
    <name type="scientific">Mucuna pruriens</name>
    <name type="common">Velvet bean</name>
    <name type="synonym">Dolichos pruriens</name>
    <dbReference type="NCBI Taxonomy" id="157652"/>
    <lineage>
        <taxon>Eukaryota</taxon>
        <taxon>Viridiplantae</taxon>
        <taxon>Streptophyta</taxon>
        <taxon>Embryophyta</taxon>
        <taxon>Tracheophyta</taxon>
        <taxon>Spermatophyta</taxon>
        <taxon>Magnoliopsida</taxon>
        <taxon>eudicotyledons</taxon>
        <taxon>Gunneridae</taxon>
        <taxon>Pentapetalae</taxon>
        <taxon>rosids</taxon>
        <taxon>fabids</taxon>
        <taxon>Fabales</taxon>
        <taxon>Fabaceae</taxon>
        <taxon>Papilionoideae</taxon>
        <taxon>50 kb inversion clade</taxon>
        <taxon>NPAAA clade</taxon>
        <taxon>indigoferoid/millettioid clade</taxon>
        <taxon>Phaseoleae</taxon>
        <taxon>Mucuna</taxon>
    </lineage>
</organism>
<gene>
    <name evidence="2" type="ORF">CR513_52374</name>
</gene>
<dbReference type="OrthoDB" id="1432522at2759"/>
<reference evidence="2" key="1">
    <citation type="submission" date="2018-05" db="EMBL/GenBank/DDBJ databases">
        <title>Draft genome of Mucuna pruriens seed.</title>
        <authorList>
            <person name="Nnadi N.E."/>
            <person name="Vos R."/>
            <person name="Hasami M.H."/>
            <person name="Devisetty U.K."/>
            <person name="Aguiy J.C."/>
        </authorList>
    </citation>
    <scope>NUCLEOTIDE SEQUENCE [LARGE SCALE GENOMIC DNA]</scope>
    <source>
        <strain evidence="2">JCA_2017</strain>
    </source>
</reference>
<dbReference type="InterPro" id="IPR012337">
    <property type="entry name" value="RNaseH-like_sf"/>
</dbReference>
<dbReference type="PANTHER" id="PTHR48475">
    <property type="entry name" value="RIBONUCLEASE H"/>
    <property type="match status" value="1"/>
</dbReference>
<evidence type="ECO:0000313" key="3">
    <source>
        <dbReference type="Proteomes" id="UP000257109"/>
    </source>
</evidence>
<dbReference type="Proteomes" id="UP000257109">
    <property type="component" value="Unassembled WGS sequence"/>
</dbReference>
<feature type="domain" description="RNase H type-1" evidence="1">
    <location>
        <begin position="1"/>
        <end position="75"/>
    </location>
</feature>
<dbReference type="Pfam" id="PF13456">
    <property type="entry name" value="RVT_3"/>
    <property type="match status" value="1"/>
</dbReference>
<keyword evidence="3" id="KW-1185">Reference proteome</keyword>
<dbReference type="SUPFAM" id="SSF53098">
    <property type="entry name" value="Ribonuclease H-like"/>
    <property type="match status" value="1"/>
</dbReference>
<dbReference type="GO" id="GO:0004523">
    <property type="term" value="F:RNA-DNA hybrid ribonuclease activity"/>
    <property type="evidence" value="ECO:0007669"/>
    <property type="project" value="InterPro"/>
</dbReference>
<dbReference type="EMBL" id="QJKJ01012458">
    <property type="protein sequence ID" value="RDX68610.1"/>
    <property type="molecule type" value="Genomic_DNA"/>
</dbReference>
<dbReference type="InterPro" id="IPR002156">
    <property type="entry name" value="RNaseH_domain"/>
</dbReference>
<accession>A0A371ERD0</accession>
<comment type="caution">
    <text evidence="2">The sequence shown here is derived from an EMBL/GenBank/DDBJ whole genome shotgun (WGS) entry which is preliminary data.</text>
</comment>
<evidence type="ECO:0000313" key="2">
    <source>
        <dbReference type="EMBL" id="RDX68610.1"/>
    </source>
</evidence>
<dbReference type="AlphaFoldDB" id="A0A371ERD0"/>
<dbReference type="PANTHER" id="PTHR48475:SF1">
    <property type="entry name" value="RNASE H TYPE-1 DOMAIN-CONTAINING PROTEIN"/>
    <property type="match status" value="1"/>
</dbReference>
<feature type="non-terminal residue" evidence="2">
    <location>
        <position position="1"/>
    </location>
</feature>
<dbReference type="Gene3D" id="3.30.420.10">
    <property type="entry name" value="Ribonuclease H-like superfamily/Ribonuclease H"/>
    <property type="match status" value="1"/>
</dbReference>
<proteinExistence type="predicted"/>
<evidence type="ECO:0000259" key="1">
    <source>
        <dbReference type="Pfam" id="PF13456"/>
    </source>
</evidence>
<dbReference type="GO" id="GO:0003676">
    <property type="term" value="F:nucleic acid binding"/>
    <property type="evidence" value="ECO:0007669"/>
    <property type="project" value="InterPro"/>
</dbReference>